<proteinExistence type="predicted"/>
<keyword evidence="2" id="KW-1185">Reference proteome</keyword>
<evidence type="ECO:0000313" key="1">
    <source>
        <dbReference type="EMBL" id="GBN98853.1"/>
    </source>
</evidence>
<reference evidence="1 2" key="1">
    <citation type="journal article" date="2019" name="Sci. Rep.">
        <title>Orb-weaving spider Araneus ventricosus genome elucidates the spidroin gene catalogue.</title>
        <authorList>
            <person name="Kono N."/>
            <person name="Nakamura H."/>
            <person name="Ohtoshi R."/>
            <person name="Moran D.A.P."/>
            <person name="Shinohara A."/>
            <person name="Yoshida Y."/>
            <person name="Fujiwara M."/>
            <person name="Mori M."/>
            <person name="Tomita M."/>
            <person name="Arakawa K."/>
        </authorList>
    </citation>
    <scope>NUCLEOTIDE SEQUENCE [LARGE SCALE GENOMIC DNA]</scope>
</reference>
<sequence>MSFLFAKLQRVPTAIRPDYFIFHKSRFRHSSLSEVHLLYSLKNTALCTGPKKCNKHTIILSSWRLGYLYLLVPMVPGTAIPPCPHGAWDSYTSLSPWRLGHIYLL</sequence>
<protein>
    <submittedName>
        <fullName evidence="1">Uncharacterized protein</fullName>
    </submittedName>
</protein>
<dbReference type="AlphaFoldDB" id="A0A4Y2TGG2"/>
<organism evidence="1 2">
    <name type="scientific">Araneus ventricosus</name>
    <name type="common">Orbweaver spider</name>
    <name type="synonym">Epeira ventricosa</name>
    <dbReference type="NCBI Taxonomy" id="182803"/>
    <lineage>
        <taxon>Eukaryota</taxon>
        <taxon>Metazoa</taxon>
        <taxon>Ecdysozoa</taxon>
        <taxon>Arthropoda</taxon>
        <taxon>Chelicerata</taxon>
        <taxon>Arachnida</taxon>
        <taxon>Araneae</taxon>
        <taxon>Araneomorphae</taxon>
        <taxon>Entelegynae</taxon>
        <taxon>Araneoidea</taxon>
        <taxon>Araneidae</taxon>
        <taxon>Araneus</taxon>
    </lineage>
</organism>
<feature type="non-terminal residue" evidence="1">
    <location>
        <position position="105"/>
    </location>
</feature>
<dbReference type="Proteomes" id="UP000499080">
    <property type="component" value="Unassembled WGS sequence"/>
</dbReference>
<accession>A0A4Y2TGG2</accession>
<evidence type="ECO:0000313" key="2">
    <source>
        <dbReference type="Proteomes" id="UP000499080"/>
    </source>
</evidence>
<comment type="caution">
    <text evidence="1">The sequence shown here is derived from an EMBL/GenBank/DDBJ whole genome shotgun (WGS) entry which is preliminary data.</text>
</comment>
<name>A0A4Y2TGG2_ARAVE</name>
<dbReference type="EMBL" id="BGPR01027968">
    <property type="protein sequence ID" value="GBN98853.1"/>
    <property type="molecule type" value="Genomic_DNA"/>
</dbReference>
<gene>
    <name evidence="1" type="ORF">AVEN_194163_1</name>
</gene>